<comment type="subcellular location">
    <subcellularLocation>
        <location evidence="1">Nucleus</location>
    </subcellularLocation>
</comment>
<sequence>MMDDSTHLVAESGLFTFLQGGGWSDGTAALPVSQARLSGGYPGLPGGEGVVVEGGAGVFSVLSSVPPPPPPPPPPPVNPSPHATTAWEAKLGGVEDNRNNVVGGQEVVVVGGGVDGGVGGRTSHNVTWTKRSVTSAVCAVCFKDFMYPSALTLHMRSHTGEKPFTCPHPQCDYRSTKKGNLKRHAFTHGEAFLATLEL</sequence>
<comment type="similarity">
    <text evidence="9">Belongs to the sal C2H2-type zinc-finger protein family.</text>
</comment>
<dbReference type="PANTHER" id="PTHR23233">
    <property type="entry name" value="SAL-LIKE PROTEIN"/>
    <property type="match status" value="1"/>
</dbReference>
<dbReference type="SUPFAM" id="SSF101447">
    <property type="entry name" value="Formin homology 2 domain (FH2 domain)"/>
    <property type="match status" value="1"/>
</dbReference>
<dbReference type="PANTHER" id="PTHR23233:SF84">
    <property type="entry name" value="FI23031P1"/>
    <property type="match status" value="1"/>
</dbReference>
<evidence type="ECO:0000256" key="1">
    <source>
        <dbReference type="ARBA" id="ARBA00004123"/>
    </source>
</evidence>
<dbReference type="PROSITE" id="PS00028">
    <property type="entry name" value="ZINC_FINGER_C2H2_1"/>
    <property type="match status" value="1"/>
</dbReference>
<proteinExistence type="inferred from homology"/>
<feature type="region of interest" description="Disordered" evidence="11">
    <location>
        <begin position="62"/>
        <end position="83"/>
    </location>
</feature>
<dbReference type="AlphaFoldDB" id="A0AAE1BGQ4"/>
<organism evidence="13 14">
    <name type="scientific">Petrolisthes cinctipes</name>
    <name type="common">Flat porcelain crab</name>
    <dbReference type="NCBI Taxonomy" id="88211"/>
    <lineage>
        <taxon>Eukaryota</taxon>
        <taxon>Metazoa</taxon>
        <taxon>Ecdysozoa</taxon>
        <taxon>Arthropoda</taxon>
        <taxon>Crustacea</taxon>
        <taxon>Multicrustacea</taxon>
        <taxon>Malacostraca</taxon>
        <taxon>Eumalacostraca</taxon>
        <taxon>Eucarida</taxon>
        <taxon>Decapoda</taxon>
        <taxon>Pleocyemata</taxon>
        <taxon>Anomura</taxon>
        <taxon>Galatheoidea</taxon>
        <taxon>Porcellanidae</taxon>
        <taxon>Petrolisthes</taxon>
    </lineage>
</organism>
<feature type="domain" description="C2H2-type" evidence="12">
    <location>
        <begin position="136"/>
        <end position="163"/>
    </location>
</feature>
<keyword evidence="4 10" id="KW-0863">Zinc-finger</keyword>
<evidence type="ECO:0000256" key="5">
    <source>
        <dbReference type="ARBA" id="ARBA00022833"/>
    </source>
</evidence>
<dbReference type="GO" id="GO:0000978">
    <property type="term" value="F:RNA polymerase II cis-regulatory region sequence-specific DNA binding"/>
    <property type="evidence" value="ECO:0007669"/>
    <property type="project" value="TreeGrafter"/>
</dbReference>
<evidence type="ECO:0000256" key="9">
    <source>
        <dbReference type="ARBA" id="ARBA00038474"/>
    </source>
</evidence>
<dbReference type="InterPro" id="IPR036236">
    <property type="entry name" value="Znf_C2H2_sf"/>
</dbReference>
<evidence type="ECO:0000313" key="14">
    <source>
        <dbReference type="Proteomes" id="UP001286313"/>
    </source>
</evidence>
<keyword evidence="3" id="KW-0677">Repeat</keyword>
<dbReference type="InterPro" id="IPR013087">
    <property type="entry name" value="Znf_C2H2_type"/>
</dbReference>
<dbReference type="InterPro" id="IPR051565">
    <property type="entry name" value="Sal_C2H2-zinc-finger"/>
</dbReference>
<evidence type="ECO:0000313" key="13">
    <source>
        <dbReference type="EMBL" id="KAK3850462.1"/>
    </source>
</evidence>
<keyword evidence="14" id="KW-1185">Reference proteome</keyword>
<keyword evidence="5" id="KW-0862">Zinc</keyword>
<evidence type="ECO:0000256" key="10">
    <source>
        <dbReference type="PROSITE-ProRule" id="PRU00042"/>
    </source>
</evidence>
<dbReference type="GO" id="GO:0000981">
    <property type="term" value="F:DNA-binding transcription factor activity, RNA polymerase II-specific"/>
    <property type="evidence" value="ECO:0007669"/>
    <property type="project" value="TreeGrafter"/>
</dbReference>
<evidence type="ECO:0000256" key="11">
    <source>
        <dbReference type="SAM" id="MobiDB-lite"/>
    </source>
</evidence>
<dbReference type="EMBL" id="JAWQEG010008373">
    <property type="protein sequence ID" value="KAK3850462.1"/>
    <property type="molecule type" value="Genomic_DNA"/>
</dbReference>
<evidence type="ECO:0000256" key="7">
    <source>
        <dbReference type="ARBA" id="ARBA00023163"/>
    </source>
</evidence>
<dbReference type="GO" id="GO:0008270">
    <property type="term" value="F:zinc ion binding"/>
    <property type="evidence" value="ECO:0007669"/>
    <property type="project" value="UniProtKB-KW"/>
</dbReference>
<evidence type="ECO:0000256" key="8">
    <source>
        <dbReference type="ARBA" id="ARBA00023242"/>
    </source>
</evidence>
<accession>A0AAE1BGQ4</accession>
<dbReference type="SUPFAM" id="SSF57667">
    <property type="entry name" value="beta-beta-alpha zinc fingers"/>
    <property type="match status" value="1"/>
</dbReference>
<dbReference type="FunFam" id="3.30.160.60:FF:000446">
    <property type="entry name" value="Zinc finger protein"/>
    <property type="match status" value="1"/>
</dbReference>
<evidence type="ECO:0000259" key="12">
    <source>
        <dbReference type="PROSITE" id="PS50157"/>
    </source>
</evidence>
<keyword evidence="7" id="KW-0804">Transcription</keyword>
<evidence type="ECO:0000256" key="6">
    <source>
        <dbReference type="ARBA" id="ARBA00023015"/>
    </source>
</evidence>
<feature type="compositionally biased region" description="Pro residues" evidence="11">
    <location>
        <begin position="65"/>
        <end position="79"/>
    </location>
</feature>
<dbReference type="GO" id="GO:0005634">
    <property type="term" value="C:nucleus"/>
    <property type="evidence" value="ECO:0007669"/>
    <property type="project" value="UniProtKB-SubCell"/>
</dbReference>
<evidence type="ECO:0000256" key="3">
    <source>
        <dbReference type="ARBA" id="ARBA00022737"/>
    </source>
</evidence>
<protein>
    <recommendedName>
        <fullName evidence="12">C2H2-type domain-containing protein</fullName>
    </recommendedName>
</protein>
<dbReference type="PROSITE" id="PS50157">
    <property type="entry name" value="ZINC_FINGER_C2H2_2"/>
    <property type="match status" value="1"/>
</dbReference>
<reference evidence="13" key="1">
    <citation type="submission" date="2023-10" db="EMBL/GenBank/DDBJ databases">
        <title>Genome assemblies of two species of porcelain crab, Petrolisthes cinctipes and Petrolisthes manimaculis (Anomura: Porcellanidae).</title>
        <authorList>
            <person name="Angst P."/>
        </authorList>
    </citation>
    <scope>NUCLEOTIDE SEQUENCE</scope>
    <source>
        <strain evidence="13">PB745_01</strain>
        <tissue evidence="13">Gill</tissue>
    </source>
</reference>
<name>A0AAE1BGQ4_PETCI</name>
<keyword evidence="2" id="KW-0479">Metal-binding</keyword>
<dbReference type="SMART" id="SM00355">
    <property type="entry name" value="ZnF_C2H2"/>
    <property type="match status" value="2"/>
</dbReference>
<dbReference type="Proteomes" id="UP001286313">
    <property type="component" value="Unassembled WGS sequence"/>
</dbReference>
<gene>
    <name evidence="13" type="ORF">Pcinc_042843</name>
</gene>
<evidence type="ECO:0000256" key="2">
    <source>
        <dbReference type="ARBA" id="ARBA00022723"/>
    </source>
</evidence>
<dbReference type="Pfam" id="PF00096">
    <property type="entry name" value="zf-C2H2"/>
    <property type="match status" value="1"/>
</dbReference>
<keyword evidence="8" id="KW-0539">Nucleus</keyword>
<evidence type="ECO:0000256" key="4">
    <source>
        <dbReference type="ARBA" id="ARBA00022771"/>
    </source>
</evidence>
<keyword evidence="6" id="KW-0805">Transcription regulation</keyword>
<comment type="caution">
    <text evidence="13">The sequence shown here is derived from an EMBL/GenBank/DDBJ whole genome shotgun (WGS) entry which is preliminary data.</text>
</comment>
<dbReference type="Gene3D" id="3.30.160.60">
    <property type="entry name" value="Classic Zinc Finger"/>
    <property type="match status" value="2"/>
</dbReference>